<accession>A0A383CS92</accession>
<evidence type="ECO:0000313" key="3">
    <source>
        <dbReference type="EMBL" id="SVE35227.1"/>
    </source>
</evidence>
<keyword evidence="1" id="KW-0663">Pyridoxal phosphate</keyword>
<dbReference type="EMBL" id="UINC01211361">
    <property type="protein sequence ID" value="SVE35227.1"/>
    <property type="molecule type" value="Genomic_DNA"/>
</dbReference>
<feature type="domain" description="Aminotransferase class V" evidence="2">
    <location>
        <begin position="139"/>
        <end position="211"/>
    </location>
</feature>
<dbReference type="PROSITE" id="PS51318">
    <property type="entry name" value="TAT"/>
    <property type="match status" value="1"/>
</dbReference>
<evidence type="ECO:0000259" key="2">
    <source>
        <dbReference type="Pfam" id="PF00266"/>
    </source>
</evidence>
<proteinExistence type="predicted"/>
<dbReference type="SUPFAM" id="SSF53383">
    <property type="entry name" value="PLP-dependent transferases"/>
    <property type="match status" value="1"/>
</dbReference>
<reference evidence="3" key="1">
    <citation type="submission" date="2018-05" db="EMBL/GenBank/DDBJ databases">
        <authorList>
            <person name="Lanie J.A."/>
            <person name="Ng W.-L."/>
            <person name="Kazmierczak K.M."/>
            <person name="Andrzejewski T.M."/>
            <person name="Davidsen T.M."/>
            <person name="Wayne K.J."/>
            <person name="Tettelin H."/>
            <person name="Glass J.I."/>
            <person name="Rusch D."/>
            <person name="Podicherti R."/>
            <person name="Tsui H.-C.T."/>
            <person name="Winkler M.E."/>
        </authorList>
    </citation>
    <scope>NUCLEOTIDE SEQUENCE</scope>
</reference>
<dbReference type="PANTHER" id="PTHR43092:SF6">
    <property type="entry name" value="BLR1280 PROTEIN"/>
    <property type="match status" value="1"/>
</dbReference>
<name>A0A383CS92_9ZZZZ</name>
<dbReference type="Gene3D" id="3.40.640.10">
    <property type="entry name" value="Type I PLP-dependent aspartate aminotransferase-like (Major domain)"/>
    <property type="match status" value="1"/>
</dbReference>
<sequence>MHQITQLGGAAMHLEDSSLNFDPRFEDPEKLKALSRRGFMGRLIGGVAAGAALLSFKSRASAKPIPVPAEGEIPAADDEAYWQWVTEQFLLRDGLIYMNTGTRGPSPAPIHNAQVAALEGINQDYTSYSKYVYTSDFRKGMHEKMAAFIGCKSTEVAFTNNTTEGMVFGTFGPDLQPGDEILYTNHDHGSGAQPVNLRAKRQGLKVKVIDLS</sequence>
<dbReference type="AlphaFoldDB" id="A0A383CS92"/>
<dbReference type="InterPro" id="IPR015421">
    <property type="entry name" value="PyrdxlP-dep_Trfase_major"/>
</dbReference>
<dbReference type="PANTHER" id="PTHR43092">
    <property type="entry name" value="L-CYSTEINE DESULFHYDRASE"/>
    <property type="match status" value="1"/>
</dbReference>
<gene>
    <name evidence="3" type="ORF">METZ01_LOCUS488081</name>
</gene>
<evidence type="ECO:0000256" key="1">
    <source>
        <dbReference type="ARBA" id="ARBA00022898"/>
    </source>
</evidence>
<organism evidence="3">
    <name type="scientific">marine metagenome</name>
    <dbReference type="NCBI Taxonomy" id="408172"/>
    <lineage>
        <taxon>unclassified sequences</taxon>
        <taxon>metagenomes</taxon>
        <taxon>ecological metagenomes</taxon>
    </lineage>
</organism>
<dbReference type="InterPro" id="IPR006311">
    <property type="entry name" value="TAT_signal"/>
</dbReference>
<feature type="non-terminal residue" evidence="3">
    <location>
        <position position="212"/>
    </location>
</feature>
<dbReference type="InterPro" id="IPR015422">
    <property type="entry name" value="PyrdxlP-dep_Trfase_small"/>
</dbReference>
<dbReference type="Pfam" id="PF00266">
    <property type="entry name" value="Aminotran_5"/>
    <property type="match status" value="1"/>
</dbReference>
<dbReference type="InterPro" id="IPR015424">
    <property type="entry name" value="PyrdxlP-dep_Trfase"/>
</dbReference>
<dbReference type="Gene3D" id="3.90.1150.10">
    <property type="entry name" value="Aspartate Aminotransferase, domain 1"/>
    <property type="match status" value="1"/>
</dbReference>
<protein>
    <recommendedName>
        <fullName evidence="2">Aminotransferase class V domain-containing protein</fullName>
    </recommendedName>
</protein>
<dbReference type="InterPro" id="IPR000192">
    <property type="entry name" value="Aminotrans_V_dom"/>
</dbReference>